<feature type="transmembrane region" description="Helical" evidence="9">
    <location>
        <begin position="12"/>
        <end position="29"/>
    </location>
</feature>
<evidence type="ECO:0000256" key="3">
    <source>
        <dbReference type="ARBA" id="ARBA00022475"/>
    </source>
</evidence>
<comment type="similarity">
    <text evidence="8">Belongs to the TRAP transporter small permease family.</text>
</comment>
<keyword evidence="5 9" id="KW-0812">Transmembrane</keyword>
<keyword evidence="6 9" id="KW-1133">Transmembrane helix</keyword>
<keyword evidence="7 9" id="KW-0472">Membrane</keyword>
<evidence type="ECO:0000256" key="9">
    <source>
        <dbReference type="SAM" id="Phobius"/>
    </source>
</evidence>
<dbReference type="GO" id="GO:0022857">
    <property type="term" value="F:transmembrane transporter activity"/>
    <property type="evidence" value="ECO:0007669"/>
    <property type="project" value="TreeGrafter"/>
</dbReference>
<evidence type="ECO:0000256" key="5">
    <source>
        <dbReference type="ARBA" id="ARBA00022692"/>
    </source>
</evidence>
<dbReference type="InterPro" id="IPR007387">
    <property type="entry name" value="TRAP_DctQ"/>
</dbReference>
<keyword evidence="4" id="KW-0997">Cell inner membrane</keyword>
<evidence type="ECO:0000256" key="8">
    <source>
        <dbReference type="ARBA" id="ARBA00038436"/>
    </source>
</evidence>
<protein>
    <submittedName>
        <fullName evidence="11">TRAP-type C4-dicarboxylate transport system permease small subunit</fullName>
    </submittedName>
</protein>
<dbReference type="AlphaFoldDB" id="A0A4Q0NW10"/>
<dbReference type="PANTHER" id="PTHR35011">
    <property type="entry name" value="2,3-DIKETO-L-GULONATE TRAP TRANSPORTER SMALL PERMEASE PROTEIN YIAM"/>
    <property type="match status" value="1"/>
</dbReference>
<feature type="transmembrane region" description="Helical" evidence="9">
    <location>
        <begin position="121"/>
        <end position="142"/>
    </location>
</feature>
<dbReference type="InterPro" id="IPR055348">
    <property type="entry name" value="DctQ"/>
</dbReference>
<accession>A0A4Q0NW10</accession>
<name>A0A4Q0NW10_9FLAO</name>
<comment type="subcellular location">
    <subcellularLocation>
        <location evidence="1">Cell inner membrane</location>
        <topology evidence="1">Multi-pass membrane protein</topology>
    </subcellularLocation>
</comment>
<comment type="caution">
    <text evidence="11">The sequence shown here is derived from an EMBL/GenBank/DDBJ whole genome shotgun (WGS) entry which is preliminary data.</text>
</comment>
<evidence type="ECO:0000256" key="1">
    <source>
        <dbReference type="ARBA" id="ARBA00004429"/>
    </source>
</evidence>
<evidence type="ECO:0000259" key="10">
    <source>
        <dbReference type="Pfam" id="PF04290"/>
    </source>
</evidence>
<reference evidence="11 12" key="1">
    <citation type="submission" date="2018-07" db="EMBL/GenBank/DDBJ databases">
        <title>Leeuwenhoekiella genomics.</title>
        <authorList>
            <person name="Tahon G."/>
            <person name="Willems A."/>
        </authorList>
    </citation>
    <scope>NUCLEOTIDE SEQUENCE [LARGE SCALE GENOMIC DNA]</scope>
    <source>
        <strain evidence="11 12">R-50232</strain>
    </source>
</reference>
<feature type="domain" description="Tripartite ATP-independent periplasmic transporters DctQ component" evidence="10">
    <location>
        <begin position="20"/>
        <end position="147"/>
    </location>
</feature>
<dbReference type="PANTHER" id="PTHR35011:SF2">
    <property type="entry name" value="2,3-DIKETO-L-GULONATE TRAP TRANSPORTER SMALL PERMEASE PROTEIN YIAM"/>
    <property type="match status" value="1"/>
</dbReference>
<gene>
    <name evidence="11" type="ORF">DSM04_10246</name>
</gene>
<feature type="transmembrane region" description="Helical" evidence="9">
    <location>
        <begin position="44"/>
        <end position="61"/>
    </location>
</feature>
<evidence type="ECO:0000313" key="12">
    <source>
        <dbReference type="Proteomes" id="UP000289821"/>
    </source>
</evidence>
<feature type="transmembrane region" description="Helical" evidence="9">
    <location>
        <begin position="82"/>
        <end position="109"/>
    </location>
</feature>
<dbReference type="OrthoDB" id="9815614at2"/>
<evidence type="ECO:0000313" key="11">
    <source>
        <dbReference type="EMBL" id="RXG16473.1"/>
    </source>
</evidence>
<keyword evidence="12" id="KW-1185">Reference proteome</keyword>
<dbReference type="Pfam" id="PF04290">
    <property type="entry name" value="DctQ"/>
    <property type="match status" value="1"/>
</dbReference>
<sequence>MKKRLDKILGTILVFLMASIVVAVLWQVFSRYVLQSASSFTEEIARFLLIWIGILGAAYAAGQQDHLAINVLPPKLNESNRIKLRIGINILIILFSFFALIIGGGNLVYVNFELGQNSAALGIPLGYVYVVLPLSGALIIWYKAIELANPKKYLAS</sequence>
<dbReference type="RefSeq" id="WP_128760157.1">
    <property type="nucleotide sequence ID" value="NZ_QOVI01000002.1"/>
</dbReference>
<evidence type="ECO:0000256" key="4">
    <source>
        <dbReference type="ARBA" id="ARBA00022519"/>
    </source>
</evidence>
<keyword evidence="3" id="KW-1003">Cell membrane</keyword>
<proteinExistence type="inferred from homology"/>
<organism evidence="11 12">
    <name type="scientific">Leeuwenhoekiella aestuarii</name>
    <dbReference type="NCBI Taxonomy" id="2249426"/>
    <lineage>
        <taxon>Bacteria</taxon>
        <taxon>Pseudomonadati</taxon>
        <taxon>Bacteroidota</taxon>
        <taxon>Flavobacteriia</taxon>
        <taxon>Flavobacteriales</taxon>
        <taxon>Flavobacteriaceae</taxon>
        <taxon>Leeuwenhoekiella</taxon>
    </lineage>
</organism>
<keyword evidence="2" id="KW-0813">Transport</keyword>
<dbReference type="EMBL" id="QOVI01000002">
    <property type="protein sequence ID" value="RXG16473.1"/>
    <property type="molecule type" value="Genomic_DNA"/>
</dbReference>
<dbReference type="GO" id="GO:0005886">
    <property type="term" value="C:plasma membrane"/>
    <property type="evidence" value="ECO:0007669"/>
    <property type="project" value="UniProtKB-SubCell"/>
</dbReference>
<evidence type="ECO:0000256" key="7">
    <source>
        <dbReference type="ARBA" id="ARBA00023136"/>
    </source>
</evidence>
<evidence type="ECO:0000256" key="2">
    <source>
        <dbReference type="ARBA" id="ARBA00022448"/>
    </source>
</evidence>
<dbReference type="GO" id="GO:0015740">
    <property type="term" value="P:C4-dicarboxylate transport"/>
    <property type="evidence" value="ECO:0007669"/>
    <property type="project" value="TreeGrafter"/>
</dbReference>
<evidence type="ECO:0000256" key="6">
    <source>
        <dbReference type="ARBA" id="ARBA00022989"/>
    </source>
</evidence>
<dbReference type="Proteomes" id="UP000289821">
    <property type="component" value="Unassembled WGS sequence"/>
</dbReference>